<dbReference type="PATRIC" id="fig|86840.3.peg.2527"/>
<dbReference type="PROSITE" id="PS50943">
    <property type="entry name" value="HTH_CROC1"/>
    <property type="match status" value="1"/>
</dbReference>
<gene>
    <name evidence="2" type="ORF">ALO81_01801</name>
    <name evidence="3" type="ORF">ALQ64_00228</name>
</gene>
<accession>A0A0P9R956</accession>
<evidence type="ECO:0000313" key="4">
    <source>
        <dbReference type="Proteomes" id="UP000050564"/>
    </source>
</evidence>
<dbReference type="InterPro" id="IPR009057">
    <property type="entry name" value="Homeodomain-like_sf"/>
</dbReference>
<evidence type="ECO:0000313" key="2">
    <source>
        <dbReference type="EMBL" id="KPW80219.1"/>
    </source>
</evidence>
<reference evidence="2 4" key="1">
    <citation type="submission" date="2015-09" db="EMBL/GenBank/DDBJ databases">
        <title>Genome announcement of multiple Pseudomonas syringae strains.</title>
        <authorList>
            <person name="Thakur S."/>
            <person name="Wang P.W."/>
            <person name="Gong Y."/>
            <person name="Weir B.S."/>
            <person name="Guttman D.S."/>
        </authorList>
    </citation>
    <scope>NUCLEOTIDE SEQUENCE [LARGE SCALE GENOMIC DNA]</scope>
    <source>
        <strain evidence="2 4">ICMP2823</strain>
    </source>
</reference>
<organism evidence="2 4">
    <name type="scientific">Pseudomonas cannabina</name>
    <dbReference type="NCBI Taxonomy" id="86840"/>
    <lineage>
        <taxon>Bacteria</taxon>
        <taxon>Pseudomonadati</taxon>
        <taxon>Pseudomonadota</taxon>
        <taxon>Gammaproteobacteria</taxon>
        <taxon>Pseudomonadales</taxon>
        <taxon>Pseudomonadaceae</taxon>
        <taxon>Pseudomonas</taxon>
    </lineage>
</organism>
<dbReference type="CDD" id="cd00093">
    <property type="entry name" value="HTH_XRE"/>
    <property type="match status" value="1"/>
</dbReference>
<name>A0A0P9R956_PSECA</name>
<dbReference type="EMBL" id="LJPX01000076">
    <property type="protein sequence ID" value="KPW80219.1"/>
    <property type="molecule type" value="Genomic_DNA"/>
</dbReference>
<dbReference type="InterPro" id="IPR001387">
    <property type="entry name" value="Cro/C1-type_HTH"/>
</dbReference>
<evidence type="ECO:0000313" key="3">
    <source>
        <dbReference type="EMBL" id="RMN37528.1"/>
    </source>
</evidence>
<dbReference type="Gene3D" id="1.10.10.60">
    <property type="entry name" value="Homeodomain-like"/>
    <property type="match status" value="1"/>
</dbReference>
<sequence length="480" mass="53398">MARLGYLTNLLNIYDHDPRCSVQFAAGYRAVLGRLNASSSLTSRRYPIWPLVRANLDAPFDQCLAGYEGEWAKSLLTGARLSEMAHTSPPFYAAPYVASAEAGGGAQMADILARDVISDRPKNMPEIDWQLQNLDRWDSNIEFAIRSLLSPNGAPFEGAESLCGALESIRDLFRLMRHFRPLRTKALRDFDAAIDDRTRPQDGGYCELCWRVSIRSNRLQELVAQQRYEVGEIVRSGQCQLSAEEQDARLADAWMLESSLKLSPSSTLISKAEAAKLRVVFERFRIEKIVAGNLSYRYCAVHKPGSAKYHADLRYKVAFHNHLSALGRSGRSEFAFNFLPPSSPDIQEIRKLAYDQVHSGLHVVTTGKPSSLGLREKVWLMHEEGISQSEMARRLGISRQAISKAKKSLELLMNTHHAGSYINPLTGEAQVPEPIRKAIRDAAMKGLSITVIAKEVGLSKGTVDGLVRLMGISEHAKSKC</sequence>
<comment type="caution">
    <text evidence="2">The sequence shown here is derived from an EMBL/GenBank/DDBJ whole genome shotgun (WGS) entry which is preliminary data.</text>
</comment>
<evidence type="ECO:0000259" key="1">
    <source>
        <dbReference type="PROSITE" id="PS50943"/>
    </source>
</evidence>
<proteinExistence type="predicted"/>
<dbReference type="SUPFAM" id="SSF46689">
    <property type="entry name" value="Homeodomain-like"/>
    <property type="match status" value="1"/>
</dbReference>
<dbReference type="EMBL" id="RBOW01000216">
    <property type="protein sequence ID" value="RMN37528.1"/>
    <property type="molecule type" value="Genomic_DNA"/>
</dbReference>
<dbReference type="AlphaFoldDB" id="A0A0P9R956"/>
<dbReference type="Proteomes" id="UP000050564">
    <property type="component" value="Unassembled WGS sequence"/>
</dbReference>
<dbReference type="Proteomes" id="UP000281372">
    <property type="component" value="Unassembled WGS sequence"/>
</dbReference>
<protein>
    <recommendedName>
        <fullName evidence="1">HTH cro/C1-type domain-containing protein</fullName>
    </recommendedName>
</protein>
<reference evidence="3 5" key="2">
    <citation type="submission" date="2018-08" db="EMBL/GenBank/DDBJ databases">
        <title>Recombination of ecologically and evolutionarily significant loci maintains genetic cohesion in the Pseudomonas syringae species complex.</title>
        <authorList>
            <person name="Dillon M."/>
            <person name="Thakur S."/>
            <person name="Almeida R.N.D."/>
            <person name="Weir B.S."/>
            <person name="Guttman D.S."/>
        </authorList>
    </citation>
    <scope>NUCLEOTIDE SEQUENCE [LARGE SCALE GENOMIC DNA]</scope>
    <source>
        <strain evidence="3 5">ICMP 2821</strain>
    </source>
</reference>
<feature type="domain" description="HTH cro/C1-type" evidence="1">
    <location>
        <begin position="383"/>
        <end position="404"/>
    </location>
</feature>
<evidence type="ECO:0000313" key="5">
    <source>
        <dbReference type="Proteomes" id="UP000281372"/>
    </source>
</evidence>